<organism evidence="20 21">
    <name type="scientific">Thiohalophilus thiocyanatoxydans</name>
    <dbReference type="NCBI Taxonomy" id="381308"/>
    <lineage>
        <taxon>Bacteria</taxon>
        <taxon>Pseudomonadati</taxon>
        <taxon>Pseudomonadota</taxon>
        <taxon>Gammaproteobacteria</taxon>
        <taxon>Thiohalomonadales</taxon>
        <taxon>Thiohalophilaceae</taxon>
        <taxon>Thiohalophilus</taxon>
    </lineage>
</organism>
<dbReference type="Gene3D" id="1.10.760.10">
    <property type="entry name" value="Cytochrome c-like domain"/>
    <property type="match status" value="2"/>
</dbReference>
<dbReference type="EMBL" id="SOQX01000003">
    <property type="protein sequence ID" value="TDY01678.1"/>
    <property type="molecule type" value="Genomic_DNA"/>
</dbReference>
<dbReference type="AlphaFoldDB" id="A0A4R8IML0"/>
<evidence type="ECO:0000256" key="1">
    <source>
        <dbReference type="ARBA" id="ARBA00004418"/>
    </source>
</evidence>
<evidence type="ECO:0000256" key="6">
    <source>
        <dbReference type="ARBA" id="ARBA00022723"/>
    </source>
</evidence>
<protein>
    <recommendedName>
        <fullName evidence="14">SoxAX cytochrome complex subunit A</fullName>
        <ecNumber evidence="14">2.8.5.2</ecNumber>
    </recommendedName>
    <alternativeName>
        <fullName evidence="14">Protein SoxA</fullName>
    </alternativeName>
    <alternativeName>
        <fullName evidence="14">Sulfur oxidizing protein A</fullName>
    </alternativeName>
    <alternativeName>
        <fullName evidence="14">Thiosulfate-oxidizing multienzyme system protein SoxA</fullName>
    </alternativeName>
</protein>
<evidence type="ECO:0000256" key="14">
    <source>
        <dbReference type="PIRNR" id="PIRNR038455"/>
    </source>
</evidence>
<dbReference type="Proteomes" id="UP000294914">
    <property type="component" value="Unassembled WGS sequence"/>
</dbReference>
<evidence type="ECO:0000256" key="10">
    <source>
        <dbReference type="ARBA" id="ARBA00023004"/>
    </source>
</evidence>
<evidence type="ECO:0000313" key="21">
    <source>
        <dbReference type="Proteomes" id="UP000294914"/>
    </source>
</evidence>
<accession>A0A4R8IML0</accession>
<reference evidence="20 21" key="1">
    <citation type="submission" date="2019-03" db="EMBL/GenBank/DDBJ databases">
        <title>Genomic Encyclopedia of Type Strains, Phase IV (KMG-IV): sequencing the most valuable type-strain genomes for metagenomic binning, comparative biology and taxonomic classification.</title>
        <authorList>
            <person name="Goeker M."/>
        </authorList>
    </citation>
    <scope>NUCLEOTIDE SEQUENCE [LARGE SCALE GENOMIC DNA]</scope>
    <source>
        <strain evidence="20 21">DSM 16326</strain>
    </source>
</reference>
<dbReference type="Pfam" id="PF21342">
    <property type="entry name" value="SoxA-TsdA_cyt-c"/>
    <property type="match status" value="1"/>
</dbReference>
<keyword evidence="8 14" id="KW-0574">Periplasm</keyword>
<evidence type="ECO:0000256" key="2">
    <source>
        <dbReference type="ARBA" id="ARBA00011530"/>
    </source>
</evidence>
<feature type="binding site" evidence="16">
    <location>
        <position position="244"/>
    </location>
    <ligand>
        <name>substrate</name>
    </ligand>
</feature>
<feature type="binding site" description="axial binding residue" evidence="17">
    <location>
        <position position="125"/>
    </location>
    <ligand>
        <name>heme c</name>
        <dbReference type="ChEBI" id="CHEBI:61717"/>
        <label>1</label>
    </ligand>
    <ligandPart>
        <name>Fe</name>
        <dbReference type="ChEBI" id="CHEBI:18248"/>
    </ligandPart>
</feature>
<feature type="signal peptide" evidence="18">
    <location>
        <begin position="1"/>
        <end position="23"/>
    </location>
</feature>
<dbReference type="NCBIfam" id="TIGR04484">
    <property type="entry name" value="thiosulf_SoxA"/>
    <property type="match status" value="1"/>
</dbReference>
<dbReference type="InterPro" id="IPR025710">
    <property type="entry name" value="SoxA"/>
</dbReference>
<dbReference type="PIRSF" id="PIRSF038455">
    <property type="entry name" value="SoxA"/>
    <property type="match status" value="1"/>
</dbReference>
<comment type="subcellular location">
    <subcellularLocation>
        <location evidence="1 14">Periplasm</location>
    </subcellularLocation>
</comment>
<evidence type="ECO:0000256" key="11">
    <source>
        <dbReference type="ARBA" id="ARBA00025746"/>
    </source>
</evidence>
<feature type="binding site" description="covalent" evidence="16">
    <location>
        <position position="93"/>
    </location>
    <ligand>
        <name>heme c</name>
        <dbReference type="ChEBI" id="CHEBI:61717"/>
        <label>1</label>
    </ligand>
</feature>
<feature type="binding site" description="axial binding residue" evidence="17">
    <location>
        <position position="197"/>
    </location>
    <ligand>
        <name>heme c</name>
        <dbReference type="ChEBI" id="CHEBI:61717"/>
        <label>2</label>
    </ligand>
    <ligandPart>
        <name>Fe</name>
        <dbReference type="ChEBI" id="CHEBI:18248"/>
    </ligandPart>
</feature>
<dbReference type="InterPro" id="IPR009056">
    <property type="entry name" value="Cyt_c-like_dom"/>
</dbReference>
<evidence type="ECO:0000256" key="18">
    <source>
        <dbReference type="SAM" id="SignalP"/>
    </source>
</evidence>
<dbReference type="EC" id="2.8.5.2" evidence="14"/>
<keyword evidence="10 14" id="KW-0408">Iron</keyword>
<evidence type="ECO:0000256" key="8">
    <source>
        <dbReference type="ARBA" id="ARBA00022764"/>
    </source>
</evidence>
<keyword evidence="9 14" id="KW-0249">Electron transport</keyword>
<keyword evidence="21" id="KW-1185">Reference proteome</keyword>
<dbReference type="GO" id="GO:0020037">
    <property type="term" value="F:heme binding"/>
    <property type="evidence" value="ECO:0007669"/>
    <property type="project" value="InterPro"/>
</dbReference>
<feature type="binding site" description="axial binding residue" evidence="17">
    <location>
        <position position="248"/>
    </location>
    <ligand>
        <name>heme c</name>
        <dbReference type="ChEBI" id="CHEBI:61717"/>
        <label>2</label>
    </ligand>
    <ligandPart>
        <name>Fe</name>
        <dbReference type="ChEBI" id="CHEBI:18248"/>
    </ligandPart>
</feature>
<dbReference type="GO" id="GO:0046872">
    <property type="term" value="F:metal ion binding"/>
    <property type="evidence" value="ECO:0007669"/>
    <property type="project" value="UniProtKB-KW"/>
</dbReference>
<evidence type="ECO:0000256" key="17">
    <source>
        <dbReference type="PIRSR" id="PIRSR038455-3"/>
    </source>
</evidence>
<dbReference type="GO" id="GO:0016740">
    <property type="term" value="F:transferase activity"/>
    <property type="evidence" value="ECO:0007669"/>
    <property type="project" value="UniProtKB-KW"/>
</dbReference>
<evidence type="ECO:0000313" key="20">
    <source>
        <dbReference type="EMBL" id="TDY01678.1"/>
    </source>
</evidence>
<keyword evidence="7 18" id="KW-0732">Signal</keyword>
<dbReference type="GO" id="GO:0019417">
    <property type="term" value="P:sulfur oxidation"/>
    <property type="evidence" value="ECO:0007669"/>
    <property type="project" value="InterPro"/>
</dbReference>
<keyword evidence="5 14" id="KW-0808">Transferase</keyword>
<dbReference type="GO" id="GO:0042597">
    <property type="term" value="C:periplasmic space"/>
    <property type="evidence" value="ECO:0007669"/>
    <property type="project" value="UniProtKB-SubCell"/>
</dbReference>
<comment type="subunit">
    <text evidence="2 14">Heterodimer of SoxA and SoxX.</text>
</comment>
<name>A0A4R8IML0_9GAMM</name>
<comment type="catalytic activity">
    <reaction evidence="13 14">
        <text>S-sulfanyl-L-cysteinyl-[SoxY protein] + thiosulfate + 2 Fe(III)-[cytochrome c] = S-(2-sulfodisulfanyl)-L-cysteinyl-[SoxY protein] + 2 Fe(II)-[cytochrome c] + 2 H(+)</text>
        <dbReference type="Rhea" id="RHEA:51224"/>
        <dbReference type="Rhea" id="RHEA-COMP:10350"/>
        <dbReference type="Rhea" id="RHEA-COMP:14399"/>
        <dbReference type="Rhea" id="RHEA-COMP:14689"/>
        <dbReference type="Rhea" id="RHEA-COMP:14690"/>
        <dbReference type="ChEBI" id="CHEBI:15378"/>
        <dbReference type="ChEBI" id="CHEBI:29033"/>
        <dbReference type="ChEBI" id="CHEBI:29034"/>
        <dbReference type="ChEBI" id="CHEBI:33542"/>
        <dbReference type="ChEBI" id="CHEBI:61963"/>
        <dbReference type="ChEBI" id="CHEBI:140664"/>
        <dbReference type="EC" id="2.8.5.2"/>
    </reaction>
</comment>
<sequence length="297" mass="33688">MRKLIIALTALSVLGGASAPAVAKTDPQSDLNEFRQYFYKKFPGVKLQEFGDGIYAIDKVRRDEWQLMEEFPSYEDGVNRGRKLFEKYDIGSCFKNGGKGIKQHYPYFDKQSGSVRTLEGDLMACLKRKNVDLKAEKLRFFKGNFAAIAAYMAYTSRGEKQNVVVPDDERALDVYEKGKQFFYAKRGQLNMSCADCHVYNSGMMARGNLLSPGLGQTSHFPVWRRKWAGGDETGVKGFGTIQRRYSGCNKQVRALPMNAYNSGKYKTETQHPTYVALEYFHTYMSNGIRLNGPAIRQ</sequence>
<evidence type="ECO:0000256" key="9">
    <source>
        <dbReference type="ARBA" id="ARBA00022982"/>
    </source>
</evidence>
<feature type="binding site" description="covalent" evidence="16">
    <location>
        <position position="193"/>
    </location>
    <ligand>
        <name>heme c</name>
        <dbReference type="ChEBI" id="CHEBI:61717"/>
        <label>2</label>
    </ligand>
</feature>
<evidence type="ECO:0000256" key="5">
    <source>
        <dbReference type="ARBA" id="ARBA00022679"/>
    </source>
</evidence>
<proteinExistence type="inferred from homology"/>
<evidence type="ECO:0000256" key="4">
    <source>
        <dbReference type="ARBA" id="ARBA00022617"/>
    </source>
</evidence>
<feature type="domain" description="Cytochrome c" evidence="19">
    <location>
        <begin position="91"/>
        <end position="160"/>
    </location>
</feature>
<comment type="catalytic activity">
    <reaction evidence="12 14">
        <text>L-cysteinyl-[SoxY protein] + thiosulfate + 2 Fe(III)-[cytochrome c] = S-sulfosulfanyl-L-cysteinyl-[SoxY protein] + 2 Fe(II)-[cytochrome c] + 2 H(+)</text>
        <dbReference type="Rhea" id="RHEA:56720"/>
        <dbReference type="Rhea" id="RHEA-COMP:10350"/>
        <dbReference type="Rhea" id="RHEA-COMP:14328"/>
        <dbReference type="Rhea" id="RHEA-COMP:14399"/>
        <dbReference type="Rhea" id="RHEA-COMP:14691"/>
        <dbReference type="ChEBI" id="CHEBI:15378"/>
        <dbReference type="ChEBI" id="CHEBI:29033"/>
        <dbReference type="ChEBI" id="CHEBI:29034"/>
        <dbReference type="ChEBI" id="CHEBI:29950"/>
        <dbReference type="ChEBI" id="CHEBI:33542"/>
        <dbReference type="ChEBI" id="CHEBI:139321"/>
        <dbReference type="EC" id="2.8.5.2"/>
    </reaction>
</comment>
<keyword evidence="3 14" id="KW-0813">Transport</keyword>
<gene>
    <name evidence="20" type="ORF">EDC23_1568</name>
</gene>
<evidence type="ECO:0000256" key="15">
    <source>
        <dbReference type="PIRSR" id="PIRSR038455-1"/>
    </source>
</evidence>
<evidence type="ECO:0000256" key="7">
    <source>
        <dbReference type="ARBA" id="ARBA00022729"/>
    </source>
</evidence>
<evidence type="ECO:0000259" key="19">
    <source>
        <dbReference type="Pfam" id="PF21342"/>
    </source>
</evidence>
<evidence type="ECO:0000256" key="16">
    <source>
        <dbReference type="PIRSR" id="PIRSR038455-2"/>
    </source>
</evidence>
<dbReference type="RefSeq" id="WP_208321319.1">
    <property type="nucleotide sequence ID" value="NZ_SOQX01000003.1"/>
</dbReference>
<evidence type="ECO:0000256" key="3">
    <source>
        <dbReference type="ARBA" id="ARBA00022448"/>
    </source>
</evidence>
<comment type="cofactor">
    <cofactor evidence="16">
        <name>heme</name>
        <dbReference type="ChEBI" id="CHEBI:30413"/>
    </cofactor>
    <text evidence="16">Binds 2 heme groups per subunit.</text>
</comment>
<evidence type="ECO:0000256" key="13">
    <source>
        <dbReference type="ARBA" id="ARBA00048423"/>
    </source>
</evidence>
<feature type="active site" description="Cysteine persulfide intermediate" evidence="15">
    <location>
        <position position="248"/>
    </location>
</feature>
<dbReference type="GO" id="GO:0016669">
    <property type="term" value="F:oxidoreductase activity, acting on a sulfur group of donors, cytochrome as acceptor"/>
    <property type="evidence" value="ECO:0007669"/>
    <property type="project" value="InterPro"/>
</dbReference>
<feature type="chain" id="PRO_5020483936" description="SoxAX cytochrome complex subunit A" evidence="18">
    <location>
        <begin position="24"/>
        <end position="297"/>
    </location>
</feature>
<comment type="similarity">
    <text evidence="11 14">Belongs to the SoxA family.</text>
</comment>
<keyword evidence="4 14" id="KW-0349">Heme</keyword>
<comment type="caution">
    <text evidence="20">The sequence shown here is derived from an EMBL/GenBank/DDBJ whole genome shotgun (WGS) entry which is preliminary data.</text>
</comment>
<dbReference type="InterPro" id="IPR036909">
    <property type="entry name" value="Cyt_c-like_dom_sf"/>
</dbReference>
<keyword evidence="6 14" id="KW-0479">Metal-binding</keyword>
<dbReference type="GO" id="GO:0009055">
    <property type="term" value="F:electron transfer activity"/>
    <property type="evidence" value="ECO:0007669"/>
    <property type="project" value="InterPro"/>
</dbReference>
<dbReference type="SUPFAM" id="SSF46626">
    <property type="entry name" value="Cytochrome c"/>
    <property type="match status" value="2"/>
</dbReference>
<dbReference type="GO" id="GO:0070069">
    <property type="term" value="C:cytochrome complex"/>
    <property type="evidence" value="ECO:0007669"/>
    <property type="project" value="InterPro"/>
</dbReference>
<feature type="binding site" description="covalent" evidence="16">
    <location>
        <position position="196"/>
    </location>
    <ligand>
        <name>heme c</name>
        <dbReference type="ChEBI" id="CHEBI:61717"/>
        <label>2</label>
    </ligand>
</feature>
<evidence type="ECO:0000256" key="12">
    <source>
        <dbReference type="ARBA" id="ARBA00048077"/>
    </source>
</evidence>